<proteinExistence type="predicted"/>
<gene>
    <name evidence="2" type="ORF">PY32053_00968</name>
</gene>
<dbReference type="EMBL" id="CP031078">
    <property type="protein sequence ID" value="AYF00632.1"/>
    <property type="molecule type" value="Genomic_DNA"/>
</dbReference>
<feature type="region of interest" description="Disordered" evidence="1">
    <location>
        <begin position="47"/>
        <end position="68"/>
    </location>
</feature>
<accession>A0A386UL89</accession>
<name>A0A386UL89_9RHOB</name>
<evidence type="ECO:0000313" key="3">
    <source>
        <dbReference type="Proteomes" id="UP000272010"/>
    </source>
</evidence>
<dbReference type="AlphaFoldDB" id="A0A386UL89"/>
<evidence type="ECO:0000313" key="2">
    <source>
        <dbReference type="EMBL" id="AYF00632.1"/>
    </source>
</evidence>
<dbReference type="Proteomes" id="UP000272010">
    <property type="component" value="Chromosome"/>
</dbReference>
<sequence length="68" mass="7219">MRVLDGTGRLLAQEAEAEAWIDRLVGQGLAGPSGLLWVRQGVLGMKPEGAGASESAGVPVRRSSQRYR</sequence>
<protein>
    <submittedName>
        <fullName evidence="2">Uncharacterized protein</fullName>
    </submittedName>
</protein>
<reference evidence="3" key="1">
    <citation type="submission" date="2018-07" db="EMBL/GenBank/DDBJ databases">
        <title>Genome Structure of the Opportunistic Pathogen Paracoccus yeei (Alphaproteobacteria) and Identification of Putative Virulence Factors.</title>
        <authorList>
            <person name="Lasek R."/>
            <person name="Szuplewska M."/>
            <person name="Mitura M."/>
            <person name="Decewicz P."/>
            <person name="Chmielowska C."/>
            <person name="Pawlot A."/>
            <person name="Sentkowska D."/>
            <person name="Czarnecki J."/>
            <person name="Bartosik D."/>
        </authorList>
    </citation>
    <scope>NUCLEOTIDE SEQUENCE [LARGE SCALE GENOMIC DNA]</scope>
    <source>
        <strain evidence="3">CCUG 32053</strain>
    </source>
</reference>
<evidence type="ECO:0000256" key="1">
    <source>
        <dbReference type="SAM" id="MobiDB-lite"/>
    </source>
</evidence>
<organism evidence="2 3">
    <name type="scientific">Paracoccus yeei</name>
    <dbReference type="NCBI Taxonomy" id="147645"/>
    <lineage>
        <taxon>Bacteria</taxon>
        <taxon>Pseudomonadati</taxon>
        <taxon>Pseudomonadota</taxon>
        <taxon>Alphaproteobacteria</taxon>
        <taxon>Rhodobacterales</taxon>
        <taxon>Paracoccaceae</taxon>
        <taxon>Paracoccus</taxon>
    </lineage>
</organism>